<evidence type="ECO:0000313" key="1">
    <source>
        <dbReference type="EMBL" id="KAE8132173.1"/>
    </source>
</evidence>
<gene>
    <name evidence="1" type="ORF">BDV38DRAFT_262121</name>
</gene>
<dbReference type="EMBL" id="ML743639">
    <property type="protein sequence ID" value="KAE8132173.1"/>
    <property type="molecule type" value="Genomic_DNA"/>
</dbReference>
<keyword evidence="2" id="KW-1185">Reference proteome</keyword>
<protein>
    <submittedName>
        <fullName evidence="1">Uncharacterized protein</fullName>
    </submittedName>
</protein>
<evidence type="ECO:0000313" key="2">
    <source>
        <dbReference type="Proteomes" id="UP000325672"/>
    </source>
</evidence>
<dbReference type="RefSeq" id="XP_031908236.1">
    <property type="nucleotide sequence ID" value="XM_032056069.1"/>
</dbReference>
<dbReference type="AlphaFoldDB" id="A0A5N6SFK9"/>
<dbReference type="GeneID" id="43640279"/>
<name>A0A5N6SFK9_ASPPS</name>
<accession>A0A5N6SFK9</accession>
<reference evidence="1 2" key="1">
    <citation type="submission" date="2019-04" db="EMBL/GenBank/DDBJ databases">
        <title>Friends and foes A comparative genomics study of 23 Aspergillus species from section Flavi.</title>
        <authorList>
            <consortium name="DOE Joint Genome Institute"/>
            <person name="Kjaerbolling I."/>
            <person name="Vesth T."/>
            <person name="Frisvad J.C."/>
            <person name="Nybo J.L."/>
            <person name="Theobald S."/>
            <person name="Kildgaard S."/>
            <person name="Isbrandt T."/>
            <person name="Kuo A."/>
            <person name="Sato A."/>
            <person name="Lyhne E.K."/>
            <person name="Kogle M.E."/>
            <person name="Wiebenga A."/>
            <person name="Kun R.S."/>
            <person name="Lubbers R.J."/>
            <person name="Makela M.R."/>
            <person name="Barry K."/>
            <person name="Chovatia M."/>
            <person name="Clum A."/>
            <person name="Daum C."/>
            <person name="Haridas S."/>
            <person name="He G."/>
            <person name="LaButti K."/>
            <person name="Lipzen A."/>
            <person name="Mondo S."/>
            <person name="Riley R."/>
            <person name="Salamov A."/>
            <person name="Simmons B.A."/>
            <person name="Magnuson J.K."/>
            <person name="Henrissat B."/>
            <person name="Mortensen U.H."/>
            <person name="Larsen T.O."/>
            <person name="Devries R.P."/>
            <person name="Grigoriev I.V."/>
            <person name="Machida M."/>
            <person name="Baker S.E."/>
            <person name="Andersen M.R."/>
        </authorList>
    </citation>
    <scope>NUCLEOTIDE SEQUENCE [LARGE SCALE GENOMIC DNA]</scope>
    <source>
        <strain evidence="1 2">CBS 117625</strain>
    </source>
</reference>
<dbReference type="Proteomes" id="UP000325672">
    <property type="component" value="Unassembled WGS sequence"/>
</dbReference>
<sequence length="128" mass="14220">MIGTVSWSCVSCKASEESTQELIFVLHGPGAAVEGTFSYITAAKRRVAIYTLCKYCHHGLSQELQLSRILLLACQTTAETLEVWKNQEWKICCTWAEYVRVMTGSGKLKLHVSCSARLSRDTGLVCLD</sequence>
<proteinExistence type="predicted"/>
<organism evidence="1 2">
    <name type="scientific">Aspergillus pseudotamarii</name>
    <dbReference type="NCBI Taxonomy" id="132259"/>
    <lineage>
        <taxon>Eukaryota</taxon>
        <taxon>Fungi</taxon>
        <taxon>Dikarya</taxon>
        <taxon>Ascomycota</taxon>
        <taxon>Pezizomycotina</taxon>
        <taxon>Eurotiomycetes</taxon>
        <taxon>Eurotiomycetidae</taxon>
        <taxon>Eurotiales</taxon>
        <taxon>Aspergillaceae</taxon>
        <taxon>Aspergillus</taxon>
        <taxon>Aspergillus subgen. Circumdati</taxon>
    </lineage>
</organism>